<sequence>MEAAYGQPLFILYLLSVMYTASQLLAKINNYISENQFSRDPKGLYVPIEYVLSLGGKRLRPVLMLMAYNLYKEDVSSIYGPAMGIEVYHNHTLLHDDVMDRSDMRRGKPTVHKVWNDNAAILSGDAMLILAFRYMLGCNAGSIQAVMDLFSMTALEICEGQQLDIEFESRDGVSEGEYIEMIRLKTAVLLAASLKTGALLAGASIEDTGRLYNFGVQIGISFQLQDDLLDVYGDPKVFGKKIGGDILCNKKTYMLIKALQCANLVQKKELNRWLEAENYRPEEKILAVTDIYNQLNIRSICEKKMHEHYALAMESLAAVSVAEDRKKELKNLVNQLMYREV</sequence>
<evidence type="ECO:0000313" key="6">
    <source>
        <dbReference type="EMBL" id="EJX06500.1"/>
    </source>
</evidence>
<dbReference type="InterPro" id="IPR000092">
    <property type="entry name" value="Polyprenyl_synt"/>
</dbReference>
<evidence type="ECO:0000256" key="3">
    <source>
        <dbReference type="ARBA" id="ARBA00022679"/>
    </source>
</evidence>
<evidence type="ECO:0000256" key="4">
    <source>
        <dbReference type="ARBA" id="ARBA00022723"/>
    </source>
</evidence>
<comment type="similarity">
    <text evidence="2">Belongs to the FPP/GGPP synthase family.</text>
</comment>
<dbReference type="PANTHER" id="PTHR12001">
    <property type="entry name" value="GERANYLGERANYL PYROPHOSPHATE SYNTHASE"/>
    <property type="match status" value="1"/>
</dbReference>
<dbReference type="EMBL" id="AMCI01001139">
    <property type="protein sequence ID" value="EJX06500.1"/>
    <property type="molecule type" value="Genomic_DNA"/>
</dbReference>
<dbReference type="PROSITE" id="PS00444">
    <property type="entry name" value="POLYPRENYL_SYNTHASE_2"/>
    <property type="match status" value="1"/>
</dbReference>
<dbReference type="SFLD" id="SFLDG01017">
    <property type="entry name" value="Polyprenyl_Transferase_Like"/>
    <property type="match status" value="1"/>
</dbReference>
<keyword evidence="4" id="KW-0479">Metal-binding</keyword>
<gene>
    <name evidence="6" type="ORF">EVA_05386</name>
</gene>
<reference evidence="6" key="1">
    <citation type="journal article" date="2012" name="PLoS ONE">
        <title>Gene sets for utilization of primary and secondary nutrition supplies in the distal gut of endangered iberian lynx.</title>
        <authorList>
            <person name="Alcaide M."/>
            <person name="Messina E."/>
            <person name="Richter M."/>
            <person name="Bargiela R."/>
            <person name="Peplies J."/>
            <person name="Huws S.A."/>
            <person name="Newbold C.J."/>
            <person name="Golyshin P.N."/>
            <person name="Simon M.A."/>
            <person name="Lopez G."/>
            <person name="Yakimov M.M."/>
            <person name="Ferrer M."/>
        </authorList>
    </citation>
    <scope>NUCLEOTIDE SEQUENCE</scope>
</reference>
<keyword evidence="5" id="KW-0460">Magnesium</keyword>
<comment type="cofactor">
    <cofactor evidence="1">
        <name>Mg(2+)</name>
        <dbReference type="ChEBI" id="CHEBI:18420"/>
    </cofactor>
</comment>
<evidence type="ECO:0000256" key="1">
    <source>
        <dbReference type="ARBA" id="ARBA00001946"/>
    </source>
</evidence>
<organism evidence="6">
    <name type="scientific">gut metagenome</name>
    <dbReference type="NCBI Taxonomy" id="749906"/>
    <lineage>
        <taxon>unclassified sequences</taxon>
        <taxon>metagenomes</taxon>
        <taxon>organismal metagenomes</taxon>
    </lineage>
</organism>
<evidence type="ECO:0000256" key="5">
    <source>
        <dbReference type="ARBA" id="ARBA00022842"/>
    </source>
</evidence>
<dbReference type="PROSITE" id="PS00723">
    <property type="entry name" value="POLYPRENYL_SYNTHASE_1"/>
    <property type="match status" value="1"/>
</dbReference>
<comment type="caution">
    <text evidence="6">The sequence shown here is derived from an EMBL/GenBank/DDBJ whole genome shotgun (WGS) entry which is preliminary data.</text>
</comment>
<dbReference type="AlphaFoldDB" id="J9GZT8"/>
<dbReference type="GO" id="GO:0004659">
    <property type="term" value="F:prenyltransferase activity"/>
    <property type="evidence" value="ECO:0007669"/>
    <property type="project" value="InterPro"/>
</dbReference>
<protein>
    <submittedName>
        <fullName evidence="6">Isoprenyl synthetase</fullName>
    </submittedName>
</protein>
<proteinExistence type="inferred from homology"/>
<dbReference type="PANTHER" id="PTHR12001:SF85">
    <property type="entry name" value="SHORT CHAIN ISOPRENYL DIPHOSPHATE SYNTHASE"/>
    <property type="match status" value="1"/>
</dbReference>
<dbReference type="SFLD" id="SFLDS00005">
    <property type="entry name" value="Isoprenoid_Synthase_Type_I"/>
    <property type="match status" value="1"/>
</dbReference>
<dbReference type="InterPro" id="IPR033749">
    <property type="entry name" value="Polyprenyl_synt_CS"/>
</dbReference>
<accession>J9GZT8</accession>
<dbReference type="GO" id="GO:0046872">
    <property type="term" value="F:metal ion binding"/>
    <property type="evidence" value="ECO:0007669"/>
    <property type="project" value="UniProtKB-KW"/>
</dbReference>
<dbReference type="GO" id="GO:0008299">
    <property type="term" value="P:isoprenoid biosynthetic process"/>
    <property type="evidence" value="ECO:0007669"/>
    <property type="project" value="InterPro"/>
</dbReference>
<evidence type="ECO:0000256" key="2">
    <source>
        <dbReference type="ARBA" id="ARBA00006706"/>
    </source>
</evidence>
<dbReference type="InterPro" id="IPR008949">
    <property type="entry name" value="Isoprenoid_synthase_dom_sf"/>
</dbReference>
<name>J9GZT8_9ZZZZ</name>
<dbReference type="CDD" id="cd00685">
    <property type="entry name" value="Trans_IPPS_HT"/>
    <property type="match status" value="1"/>
</dbReference>
<dbReference type="Gene3D" id="1.10.600.10">
    <property type="entry name" value="Farnesyl Diphosphate Synthase"/>
    <property type="match status" value="1"/>
</dbReference>
<dbReference type="SUPFAM" id="SSF48576">
    <property type="entry name" value="Terpenoid synthases"/>
    <property type="match status" value="1"/>
</dbReference>
<dbReference type="Pfam" id="PF00348">
    <property type="entry name" value="polyprenyl_synt"/>
    <property type="match status" value="1"/>
</dbReference>
<keyword evidence="3" id="KW-0808">Transferase</keyword>